<dbReference type="PANTHER" id="PTHR30388:SF6">
    <property type="entry name" value="XANTHINE DEHYDROGENASE SUBUNIT A-RELATED"/>
    <property type="match status" value="1"/>
</dbReference>
<proteinExistence type="predicted"/>
<accession>A0ABZ0QHJ8</accession>
<dbReference type="InterPro" id="IPR003777">
    <property type="entry name" value="XdhC_CoxI"/>
</dbReference>
<gene>
    <name evidence="3" type="primary">xdhC</name>
    <name evidence="3" type="ORF">R8Z52_23960</name>
</gene>
<evidence type="ECO:0000313" key="3">
    <source>
        <dbReference type="EMBL" id="WPC75973.1"/>
    </source>
</evidence>
<dbReference type="NCBIfam" id="TIGR02964">
    <property type="entry name" value="xanthine_xdhC"/>
    <property type="match status" value="1"/>
</dbReference>
<sequence>MSNMNDSHTKISGTHTFTNGKITGTHTLDWLSACQQLNQLGYPYCVATVLAHAGSVPRASGAKMVISSTEQFDTLGGGHLEYQVIEHARNALNQGNAEMGIVRFALAADLGQCCGGAVQVLFEYFQTDTPHVVIFGAGHVSANLCSILSHLPCRVMVVDSRQEWLDKLASTGVTLQHHPDPQAEISLLPSGSYLVIMTHDHQLDYSLCKAALSEQRFAFVGLIGSQGKKQRFFYRLKEDLADPQWTEQLTCPIGLDTVPGKLPMQVAVSIAGQLIQRFAMDKASEHTEPKESQLALHWQHANEVRKQLREAHHG</sequence>
<dbReference type="Gene3D" id="3.40.50.720">
    <property type="entry name" value="NAD(P)-binding Rossmann-like Domain"/>
    <property type="match status" value="1"/>
</dbReference>
<feature type="domain" description="XdhC Rossmann" evidence="2">
    <location>
        <begin position="132"/>
        <end position="274"/>
    </location>
</feature>
<dbReference type="SUPFAM" id="SSF51735">
    <property type="entry name" value="NAD(P)-binding Rossmann-fold domains"/>
    <property type="match status" value="1"/>
</dbReference>
<dbReference type="Proteomes" id="UP001304071">
    <property type="component" value="Chromosome 2"/>
</dbReference>
<dbReference type="Pfam" id="PF13478">
    <property type="entry name" value="XdhC_C"/>
    <property type="match status" value="1"/>
</dbReference>
<dbReference type="PANTHER" id="PTHR30388">
    <property type="entry name" value="ALDEHYDE OXIDOREDUCTASE MOLYBDENUM COFACTOR ASSEMBLY PROTEIN"/>
    <property type="match status" value="1"/>
</dbReference>
<evidence type="ECO:0000259" key="1">
    <source>
        <dbReference type="Pfam" id="PF02625"/>
    </source>
</evidence>
<dbReference type="EMBL" id="CP138204">
    <property type="protein sequence ID" value="WPC75973.1"/>
    <property type="molecule type" value="Genomic_DNA"/>
</dbReference>
<dbReference type="InterPro" id="IPR036291">
    <property type="entry name" value="NAD(P)-bd_dom_sf"/>
</dbReference>
<dbReference type="InterPro" id="IPR014308">
    <property type="entry name" value="Xanthine_DH_XdhC"/>
</dbReference>
<reference evidence="3 4" key="1">
    <citation type="submission" date="2023-11" db="EMBL/GenBank/DDBJ databases">
        <title>Plant-associative lifestyle of Vibrio porteresiae and its evolutionary dynamics.</title>
        <authorList>
            <person name="Rameshkumar N."/>
            <person name="Kirti K."/>
        </authorList>
    </citation>
    <scope>NUCLEOTIDE SEQUENCE [LARGE SCALE GENOMIC DNA]</scope>
    <source>
        <strain evidence="3 4">MSSRF30</strain>
    </source>
</reference>
<dbReference type="RefSeq" id="WP_261897939.1">
    <property type="nucleotide sequence ID" value="NZ_AP024896.1"/>
</dbReference>
<dbReference type="InterPro" id="IPR027051">
    <property type="entry name" value="XdhC_Rossmann_dom"/>
</dbReference>
<protein>
    <submittedName>
        <fullName evidence="3">Xanthine dehydrogenase accessory protein XdhC</fullName>
    </submittedName>
</protein>
<feature type="domain" description="XdhC- CoxI" evidence="1">
    <location>
        <begin position="41"/>
        <end position="104"/>
    </location>
</feature>
<evidence type="ECO:0000313" key="4">
    <source>
        <dbReference type="Proteomes" id="UP001304071"/>
    </source>
</evidence>
<dbReference type="InterPro" id="IPR052698">
    <property type="entry name" value="MoCofactor_Util/Proc"/>
</dbReference>
<evidence type="ECO:0000259" key="2">
    <source>
        <dbReference type="Pfam" id="PF13478"/>
    </source>
</evidence>
<keyword evidence="4" id="KW-1185">Reference proteome</keyword>
<name>A0ABZ0QHJ8_9VIBR</name>
<organism evidence="3 4">
    <name type="scientific">Vibrio porteresiae DSM 19223</name>
    <dbReference type="NCBI Taxonomy" id="1123496"/>
    <lineage>
        <taxon>Bacteria</taxon>
        <taxon>Pseudomonadati</taxon>
        <taxon>Pseudomonadota</taxon>
        <taxon>Gammaproteobacteria</taxon>
        <taxon>Vibrionales</taxon>
        <taxon>Vibrionaceae</taxon>
        <taxon>Vibrio</taxon>
    </lineage>
</organism>
<dbReference type="Pfam" id="PF02625">
    <property type="entry name" value="XdhC_CoxI"/>
    <property type="match status" value="1"/>
</dbReference>